<keyword evidence="4" id="KW-0732">Signal</keyword>
<evidence type="ECO:0000313" key="6">
    <source>
        <dbReference type="EMBL" id="CAE1312378.1"/>
    </source>
</evidence>
<accession>A0A812E3D0</accession>
<feature type="domain" description="BPTI/Kunitz inhibitor" evidence="5">
    <location>
        <begin position="19"/>
        <end position="69"/>
    </location>
</feature>
<feature type="domain" description="BPTI/Kunitz inhibitor" evidence="5">
    <location>
        <begin position="80"/>
        <end position="130"/>
    </location>
</feature>
<dbReference type="CDD" id="cd00109">
    <property type="entry name" value="Kunitz-type"/>
    <property type="match status" value="3"/>
</dbReference>
<keyword evidence="1" id="KW-0646">Protease inhibitor</keyword>
<dbReference type="PROSITE" id="PS00280">
    <property type="entry name" value="BPTI_KUNITZ_1"/>
    <property type="match status" value="3"/>
</dbReference>
<evidence type="ECO:0000256" key="1">
    <source>
        <dbReference type="ARBA" id="ARBA00022690"/>
    </source>
</evidence>
<dbReference type="OrthoDB" id="5950222at2759"/>
<protein>
    <submittedName>
        <fullName evidence="6">TFPI2</fullName>
    </submittedName>
</protein>
<dbReference type="SMART" id="SM00131">
    <property type="entry name" value="KU"/>
    <property type="match status" value="3"/>
</dbReference>
<dbReference type="EMBL" id="CAHIKZ030004566">
    <property type="protein sequence ID" value="CAE1312378.1"/>
    <property type="molecule type" value="Genomic_DNA"/>
</dbReference>
<dbReference type="AlphaFoldDB" id="A0A812E3D0"/>
<reference evidence="6" key="1">
    <citation type="submission" date="2021-01" db="EMBL/GenBank/DDBJ databases">
        <authorList>
            <person name="Li R."/>
            <person name="Bekaert M."/>
        </authorList>
    </citation>
    <scope>NUCLEOTIDE SEQUENCE</scope>
    <source>
        <strain evidence="6">Farmed</strain>
    </source>
</reference>
<dbReference type="GO" id="GO:0005615">
    <property type="term" value="C:extracellular space"/>
    <property type="evidence" value="ECO:0007669"/>
    <property type="project" value="TreeGrafter"/>
</dbReference>
<dbReference type="InterPro" id="IPR020901">
    <property type="entry name" value="Prtase_inh_Kunz-CS"/>
</dbReference>
<dbReference type="PRINTS" id="PR00759">
    <property type="entry name" value="BASICPTASE"/>
</dbReference>
<comment type="caution">
    <text evidence="6">The sequence shown here is derived from an EMBL/GenBank/DDBJ whole genome shotgun (WGS) entry which is preliminary data.</text>
</comment>
<feature type="chain" id="PRO_5032632931" evidence="4">
    <location>
        <begin position="20"/>
        <end position="191"/>
    </location>
</feature>
<dbReference type="FunFam" id="4.10.410.10:FF:000020">
    <property type="entry name" value="Collagen, type VI, alpha 3"/>
    <property type="match status" value="1"/>
</dbReference>
<organism evidence="6 7">
    <name type="scientific">Acanthosepion pharaonis</name>
    <name type="common">Pharaoh cuttlefish</name>
    <name type="synonym">Sepia pharaonis</name>
    <dbReference type="NCBI Taxonomy" id="158019"/>
    <lineage>
        <taxon>Eukaryota</taxon>
        <taxon>Metazoa</taxon>
        <taxon>Spiralia</taxon>
        <taxon>Lophotrochozoa</taxon>
        <taxon>Mollusca</taxon>
        <taxon>Cephalopoda</taxon>
        <taxon>Coleoidea</taxon>
        <taxon>Decapodiformes</taxon>
        <taxon>Sepiida</taxon>
        <taxon>Sepiina</taxon>
        <taxon>Sepiidae</taxon>
        <taxon>Acanthosepion</taxon>
    </lineage>
</organism>
<sequence>MNLPLLLLMPAVYIMKEYCFQPKDAGTCQEYTSRYYYNSETGICEEFNYGGCKGNKNNFLTEKSCQLICIEGSINRPVECKLPLALGNCPLSLVRYYFNLTSEKCEQFIYTGCNGNLNNFFSLEKCKSQCLNVRPSNLNEAMCSSNPDPGPCMAEIERFYYSSKTGKCYPFTYGGCGGNTNNYNSKESCLR</sequence>
<dbReference type="PANTHER" id="PTHR10083:SF328">
    <property type="entry name" value="TISSUE FACTOR PATHWAY INHIBITOR"/>
    <property type="match status" value="1"/>
</dbReference>
<keyword evidence="7" id="KW-1185">Reference proteome</keyword>
<keyword evidence="3" id="KW-1015">Disulfide bond</keyword>
<evidence type="ECO:0000256" key="3">
    <source>
        <dbReference type="ARBA" id="ARBA00023157"/>
    </source>
</evidence>
<dbReference type="GO" id="GO:0004867">
    <property type="term" value="F:serine-type endopeptidase inhibitor activity"/>
    <property type="evidence" value="ECO:0007669"/>
    <property type="project" value="UniProtKB-KW"/>
</dbReference>
<feature type="signal peptide" evidence="4">
    <location>
        <begin position="1"/>
        <end position="19"/>
    </location>
</feature>
<dbReference type="InterPro" id="IPR050098">
    <property type="entry name" value="TFPI/VKTCI-like"/>
</dbReference>
<name>A0A812E3D0_ACAPH</name>
<dbReference type="Pfam" id="PF00014">
    <property type="entry name" value="Kunitz_BPTI"/>
    <property type="match status" value="3"/>
</dbReference>
<evidence type="ECO:0000256" key="4">
    <source>
        <dbReference type="SAM" id="SignalP"/>
    </source>
</evidence>
<dbReference type="PANTHER" id="PTHR10083">
    <property type="entry name" value="KUNITZ-TYPE PROTEASE INHIBITOR-RELATED"/>
    <property type="match status" value="1"/>
</dbReference>
<dbReference type="SUPFAM" id="SSF57362">
    <property type="entry name" value="BPTI-like"/>
    <property type="match status" value="3"/>
</dbReference>
<evidence type="ECO:0000313" key="7">
    <source>
        <dbReference type="Proteomes" id="UP000597762"/>
    </source>
</evidence>
<dbReference type="PROSITE" id="PS50279">
    <property type="entry name" value="BPTI_KUNITZ_2"/>
    <property type="match status" value="3"/>
</dbReference>
<dbReference type="InterPro" id="IPR002223">
    <property type="entry name" value="Kunitz_BPTI"/>
</dbReference>
<dbReference type="Gene3D" id="4.10.410.10">
    <property type="entry name" value="Pancreatic trypsin inhibitor Kunitz domain"/>
    <property type="match status" value="3"/>
</dbReference>
<gene>
    <name evidence="6" type="ORF">SPHA_63648</name>
</gene>
<keyword evidence="2" id="KW-0722">Serine protease inhibitor</keyword>
<dbReference type="Proteomes" id="UP000597762">
    <property type="component" value="Unassembled WGS sequence"/>
</dbReference>
<evidence type="ECO:0000256" key="2">
    <source>
        <dbReference type="ARBA" id="ARBA00022900"/>
    </source>
</evidence>
<feature type="domain" description="BPTI/Kunitz inhibitor" evidence="5">
    <location>
        <begin position="143"/>
        <end position="191"/>
    </location>
</feature>
<evidence type="ECO:0000259" key="5">
    <source>
        <dbReference type="PROSITE" id="PS50279"/>
    </source>
</evidence>
<proteinExistence type="predicted"/>
<dbReference type="InterPro" id="IPR036880">
    <property type="entry name" value="Kunitz_BPTI_sf"/>
</dbReference>